<dbReference type="PANTHER" id="PTHR23325:SF1">
    <property type="entry name" value="SERUM RESPONSE FACTOR-BINDING PROTEIN 1"/>
    <property type="match status" value="1"/>
</dbReference>
<dbReference type="HOGENOM" id="CLU_029647_0_0_1"/>
<feature type="compositionally biased region" description="Basic residues" evidence="2">
    <location>
        <begin position="368"/>
        <end position="378"/>
    </location>
</feature>
<feature type="compositionally biased region" description="Acidic residues" evidence="2">
    <location>
        <begin position="228"/>
        <end position="244"/>
    </location>
</feature>
<dbReference type="InterPro" id="IPR015158">
    <property type="entry name" value="Bud22_dom"/>
</dbReference>
<evidence type="ECO:0000256" key="1">
    <source>
        <dbReference type="ARBA" id="ARBA00023054"/>
    </source>
</evidence>
<reference evidence="4 5" key="1">
    <citation type="submission" date="2015-01" db="EMBL/GenBank/DDBJ databases">
        <title>The Genome Sequence of Exophiala oligosperma CBS72588.</title>
        <authorList>
            <consortium name="The Broad Institute Genomics Platform"/>
            <person name="Cuomo C."/>
            <person name="de Hoog S."/>
            <person name="Gorbushina A."/>
            <person name="Stielow B."/>
            <person name="Teixiera M."/>
            <person name="Abouelleil A."/>
            <person name="Chapman S.B."/>
            <person name="Priest M."/>
            <person name="Young S.K."/>
            <person name="Wortman J."/>
            <person name="Nusbaum C."/>
            <person name="Birren B."/>
        </authorList>
    </citation>
    <scope>NUCLEOTIDE SEQUENCE [LARGE SCALE GENOMIC DNA]</scope>
    <source>
        <strain evidence="4 5">CBS 72588</strain>
    </source>
</reference>
<proteinExistence type="predicted"/>
<feature type="region of interest" description="Disordered" evidence="2">
    <location>
        <begin position="169"/>
        <end position="499"/>
    </location>
</feature>
<feature type="region of interest" description="Disordered" evidence="2">
    <location>
        <begin position="1"/>
        <end position="32"/>
    </location>
</feature>
<dbReference type="STRING" id="215243.A0A0D2BUC7"/>
<dbReference type="GeneID" id="27358694"/>
<keyword evidence="5" id="KW-1185">Reference proteome</keyword>
<feature type="domain" description="Bud22" evidence="3">
    <location>
        <begin position="44"/>
        <end position="499"/>
    </location>
</feature>
<name>A0A0D2BUC7_9EURO</name>
<dbReference type="VEuPathDB" id="FungiDB:PV06_06620"/>
<feature type="compositionally biased region" description="Acidic residues" evidence="2">
    <location>
        <begin position="260"/>
        <end position="278"/>
    </location>
</feature>
<dbReference type="Proteomes" id="UP000053342">
    <property type="component" value="Unassembled WGS sequence"/>
</dbReference>
<dbReference type="GO" id="GO:0030490">
    <property type="term" value="P:maturation of SSU-rRNA"/>
    <property type="evidence" value="ECO:0007669"/>
    <property type="project" value="TreeGrafter"/>
</dbReference>
<dbReference type="EMBL" id="KN847337">
    <property type="protein sequence ID" value="KIW41022.1"/>
    <property type="molecule type" value="Genomic_DNA"/>
</dbReference>
<keyword evidence="1" id="KW-0175">Coiled coil</keyword>
<gene>
    <name evidence="4" type="ORF">PV06_06620</name>
</gene>
<sequence length="499" mass="54765">MGKRKREAEGDEDGLHDDGNNKNQTSKDPVLSGQISRLKKTLGHGIKSLHASLKLARGFERQKLGRRQKSATDKPHQLLRLREEVIVLKQLDLERTAKQYLVKQLVKSTRTKSHPVVVSLYGVNPSLEQPKSTAEGNVLGRLFNSAPAKQVLPGILNGLFDVLGVSAAAGKGESEGQRTSKNGNSKLEPETQHDSGSADDQQKLLASTDDVNGPDESFDGFSDKQSVDDDESEEDENAEYLSDGEMDRLLNEHQDRLASSDDDEDGDEDNDDGEDDSDLPTGHNITRGGGRSPRDDISVSVSVSLSPEPPSRSKKTQTTATTTTTTSFLPSLSLGGYYSGSESGDDDDDDDDRDDDHGHRGPPSAKPRNNRRGQRARQKIAEKKFGKMAKHLVAAKDNKGDRNSGWDAHRGAVDGSHQRGGRDRFRPGGGHGHGHGNVRRGQNMERKDTRRTRKEEAPRPKKRGDDQGPLHPSWEAAKKRKTQNEQNQATFAGKKITFD</sequence>
<evidence type="ECO:0000259" key="3">
    <source>
        <dbReference type="Pfam" id="PF09073"/>
    </source>
</evidence>
<dbReference type="OrthoDB" id="3364872at2759"/>
<organism evidence="4 5">
    <name type="scientific">Exophiala oligosperma</name>
    <dbReference type="NCBI Taxonomy" id="215243"/>
    <lineage>
        <taxon>Eukaryota</taxon>
        <taxon>Fungi</taxon>
        <taxon>Dikarya</taxon>
        <taxon>Ascomycota</taxon>
        <taxon>Pezizomycotina</taxon>
        <taxon>Eurotiomycetes</taxon>
        <taxon>Chaetothyriomycetidae</taxon>
        <taxon>Chaetothyriales</taxon>
        <taxon>Herpotrichiellaceae</taxon>
        <taxon>Exophiala</taxon>
    </lineage>
</organism>
<evidence type="ECO:0000256" key="2">
    <source>
        <dbReference type="SAM" id="MobiDB-lite"/>
    </source>
</evidence>
<dbReference type="GO" id="GO:0005634">
    <property type="term" value="C:nucleus"/>
    <property type="evidence" value="ECO:0007669"/>
    <property type="project" value="TreeGrafter"/>
</dbReference>
<evidence type="ECO:0000313" key="4">
    <source>
        <dbReference type="EMBL" id="KIW41022.1"/>
    </source>
</evidence>
<feature type="compositionally biased region" description="Basic and acidic residues" evidence="2">
    <location>
        <begin position="245"/>
        <end position="259"/>
    </location>
</feature>
<dbReference type="GO" id="GO:0030686">
    <property type="term" value="C:90S preribosome"/>
    <property type="evidence" value="ECO:0007669"/>
    <property type="project" value="TreeGrafter"/>
</dbReference>
<feature type="compositionally biased region" description="Low complexity" evidence="2">
    <location>
        <begin position="316"/>
        <end position="342"/>
    </location>
</feature>
<dbReference type="InterPro" id="IPR037393">
    <property type="entry name" value="Bud22/SRFB1"/>
</dbReference>
<dbReference type="AlphaFoldDB" id="A0A0D2BUC7"/>
<accession>A0A0D2BUC7</accession>
<feature type="compositionally biased region" description="Basic and acidic residues" evidence="2">
    <location>
        <begin position="394"/>
        <end position="426"/>
    </location>
</feature>
<dbReference type="Pfam" id="PF09073">
    <property type="entry name" value="BUD22"/>
    <property type="match status" value="1"/>
</dbReference>
<dbReference type="RefSeq" id="XP_016261238.1">
    <property type="nucleotide sequence ID" value="XM_016407758.1"/>
</dbReference>
<protein>
    <recommendedName>
        <fullName evidence="3">Bud22 domain-containing protein</fullName>
    </recommendedName>
</protein>
<feature type="compositionally biased region" description="Acidic residues" evidence="2">
    <location>
        <begin position="343"/>
        <end position="354"/>
    </location>
</feature>
<dbReference type="PANTHER" id="PTHR23325">
    <property type="entry name" value="SERUM RESPONSE FACTOR-BINDING"/>
    <property type="match status" value="1"/>
</dbReference>
<feature type="compositionally biased region" description="Basic and acidic residues" evidence="2">
    <location>
        <begin position="442"/>
        <end position="468"/>
    </location>
</feature>
<evidence type="ECO:0000313" key="5">
    <source>
        <dbReference type="Proteomes" id="UP000053342"/>
    </source>
</evidence>